<keyword evidence="2" id="KW-1185">Reference proteome</keyword>
<proteinExistence type="predicted"/>
<accession>A0A0S3QWK0</accession>
<evidence type="ECO:0000313" key="2">
    <source>
        <dbReference type="Proteomes" id="UP000291084"/>
    </source>
</evidence>
<dbReference type="AlphaFoldDB" id="A0A0S3QWK0"/>
<dbReference type="EMBL" id="AP015034">
    <property type="protein sequence ID" value="BAT72703.1"/>
    <property type="molecule type" value="Genomic_DNA"/>
</dbReference>
<evidence type="ECO:0000313" key="1">
    <source>
        <dbReference type="EMBL" id="BAT72703.1"/>
    </source>
</evidence>
<organism evidence="1 2">
    <name type="scientific">Vigna angularis var. angularis</name>
    <dbReference type="NCBI Taxonomy" id="157739"/>
    <lineage>
        <taxon>Eukaryota</taxon>
        <taxon>Viridiplantae</taxon>
        <taxon>Streptophyta</taxon>
        <taxon>Embryophyta</taxon>
        <taxon>Tracheophyta</taxon>
        <taxon>Spermatophyta</taxon>
        <taxon>Magnoliopsida</taxon>
        <taxon>eudicotyledons</taxon>
        <taxon>Gunneridae</taxon>
        <taxon>Pentapetalae</taxon>
        <taxon>rosids</taxon>
        <taxon>fabids</taxon>
        <taxon>Fabales</taxon>
        <taxon>Fabaceae</taxon>
        <taxon>Papilionoideae</taxon>
        <taxon>50 kb inversion clade</taxon>
        <taxon>NPAAA clade</taxon>
        <taxon>indigoferoid/millettioid clade</taxon>
        <taxon>Phaseoleae</taxon>
        <taxon>Vigna</taxon>
    </lineage>
</organism>
<name>A0A0S3QWK0_PHAAN</name>
<gene>
    <name evidence="1" type="primary">Vigan.01G013500</name>
    <name evidence="1" type="ORF">VIGAN_01013500</name>
</gene>
<sequence>MSLRLRDARSFTFEISPYDYDFQWPDYDSVVNELKSVVTIKECGMCPLYSTGSNVAQFSMETKQDKKRKAES</sequence>
<dbReference type="Proteomes" id="UP000291084">
    <property type="component" value="Chromosome 1"/>
</dbReference>
<reference evidence="1 2" key="1">
    <citation type="journal article" date="2015" name="Sci. Rep.">
        <title>The power of single molecule real-time sequencing technology in the de novo assembly of a eukaryotic genome.</title>
        <authorList>
            <person name="Sakai H."/>
            <person name="Naito K."/>
            <person name="Ogiso-Tanaka E."/>
            <person name="Takahashi Y."/>
            <person name="Iseki K."/>
            <person name="Muto C."/>
            <person name="Satou K."/>
            <person name="Teruya K."/>
            <person name="Shiroma A."/>
            <person name="Shimoji M."/>
            <person name="Hirano T."/>
            <person name="Itoh T."/>
            <person name="Kaga A."/>
            <person name="Tomooka N."/>
        </authorList>
    </citation>
    <scope>NUCLEOTIDE SEQUENCE [LARGE SCALE GENOMIC DNA]</scope>
    <source>
        <strain evidence="2">cv. Shumari</strain>
    </source>
</reference>
<protein>
    <submittedName>
        <fullName evidence="1">Uncharacterized protein</fullName>
    </submittedName>
</protein>